<protein>
    <submittedName>
        <fullName evidence="1">Uncharacterized protein</fullName>
    </submittedName>
</protein>
<dbReference type="AlphaFoldDB" id="A0A7C9IUR4"/>
<evidence type="ECO:0000313" key="1">
    <source>
        <dbReference type="EMBL" id="MYL83003.1"/>
    </source>
</evidence>
<evidence type="ECO:0000313" key="2">
    <source>
        <dbReference type="Proteomes" id="UP000482487"/>
    </source>
</evidence>
<dbReference type="EMBL" id="WVUD01000009">
    <property type="protein sequence ID" value="MYL83003.1"/>
    <property type="molecule type" value="Genomic_DNA"/>
</dbReference>
<accession>A0A7C9IUR4</accession>
<organism evidence="1 2">
    <name type="scientific">Solidesulfovibrio aerotolerans</name>
    <dbReference type="NCBI Taxonomy" id="295255"/>
    <lineage>
        <taxon>Bacteria</taxon>
        <taxon>Pseudomonadati</taxon>
        <taxon>Thermodesulfobacteriota</taxon>
        <taxon>Desulfovibrionia</taxon>
        <taxon>Desulfovibrionales</taxon>
        <taxon>Desulfovibrionaceae</taxon>
        <taxon>Solidesulfovibrio</taxon>
    </lineage>
</organism>
<dbReference type="Proteomes" id="UP000482487">
    <property type="component" value="Unassembled WGS sequence"/>
</dbReference>
<comment type="caution">
    <text evidence="1">The sequence shown here is derived from an EMBL/GenBank/DDBJ whole genome shotgun (WGS) entry which is preliminary data.</text>
</comment>
<reference evidence="1 2" key="1">
    <citation type="submission" date="2020-01" db="EMBL/GenBank/DDBJ databases">
        <title>Genome sequence of Desulfovibrio aerotolerans DSM 16695(T).</title>
        <authorList>
            <person name="Karnachuk O."/>
            <person name="Avakyan M."/>
            <person name="Mardanov A."/>
            <person name="Kadnikov V."/>
            <person name="Ravin N."/>
        </authorList>
    </citation>
    <scope>NUCLEOTIDE SEQUENCE [LARGE SCALE GENOMIC DNA]</scope>
    <source>
        <strain evidence="1 2">DSM 16695</strain>
    </source>
</reference>
<sequence>MTNPSIQMGQGPRSGARWLRCLALGLLLAAGLMAGPARCEAKEDYSFVGIKDASQVPKFVASLQKALAADDKNAVAGMVSYPLMVSAGGEDLEIADKAAFVSQYDRIITKEIKQNILAQPLNDIFVNKQGVMVGTDGKVWALPDGKALRIAVIRD</sequence>
<keyword evidence="2" id="KW-1185">Reference proteome</keyword>
<dbReference type="RefSeq" id="WP_160960018.1">
    <property type="nucleotide sequence ID" value="NZ_WVUD01000009.1"/>
</dbReference>
<name>A0A7C9IUR4_9BACT</name>
<dbReference type="OrthoDB" id="5455653at2"/>
<proteinExistence type="predicted"/>
<gene>
    <name evidence="1" type="ORF">GTA51_07620</name>
</gene>